<organism evidence="1">
    <name type="scientific">viral metagenome</name>
    <dbReference type="NCBI Taxonomy" id="1070528"/>
    <lineage>
        <taxon>unclassified sequences</taxon>
        <taxon>metagenomes</taxon>
        <taxon>organismal metagenomes</taxon>
    </lineage>
</organism>
<sequence>MISRWKVIMTDSRESAFAEGKFSLKYIKGNITKAKKETLGIMVFDTKRNAEAFLHCSIYCRGQKIIRVLPIGKGKRPKYIAENCSALGIQRFYNPLKVIFGGVPPNGTICYSAVRVMD</sequence>
<dbReference type="EMBL" id="MT141498">
    <property type="protein sequence ID" value="QJA63510.1"/>
    <property type="molecule type" value="Genomic_DNA"/>
</dbReference>
<evidence type="ECO:0000313" key="1">
    <source>
        <dbReference type="EMBL" id="QJA63510.1"/>
    </source>
</evidence>
<name>A0A6M3J1C0_9ZZZZ</name>
<gene>
    <name evidence="1" type="ORF">MM415B00626_0043</name>
</gene>
<accession>A0A6M3J1C0</accession>
<dbReference type="AlphaFoldDB" id="A0A6M3J1C0"/>
<protein>
    <submittedName>
        <fullName evidence="1">Uncharacterized protein</fullName>
    </submittedName>
</protein>
<proteinExistence type="predicted"/>
<reference evidence="1" key="1">
    <citation type="submission" date="2020-03" db="EMBL/GenBank/DDBJ databases">
        <title>The deep terrestrial virosphere.</title>
        <authorList>
            <person name="Holmfeldt K."/>
            <person name="Nilsson E."/>
            <person name="Simone D."/>
            <person name="Lopez-Fernandez M."/>
            <person name="Wu X."/>
            <person name="de Brujin I."/>
            <person name="Lundin D."/>
            <person name="Andersson A."/>
            <person name="Bertilsson S."/>
            <person name="Dopson M."/>
        </authorList>
    </citation>
    <scope>NUCLEOTIDE SEQUENCE</scope>
    <source>
        <strain evidence="1">MM415B00626</strain>
    </source>
</reference>